<gene>
    <name evidence="1" type="ORF">CH330_03600</name>
</gene>
<evidence type="ECO:0000313" key="1">
    <source>
        <dbReference type="EMBL" id="OYD16123.1"/>
    </source>
</evidence>
<proteinExistence type="predicted"/>
<comment type="caution">
    <text evidence="1">The sequence shown here is derived from an EMBL/GenBank/DDBJ whole genome shotgun (WGS) entry which is preliminary data.</text>
</comment>
<protein>
    <submittedName>
        <fullName evidence="1">Uncharacterized protein</fullName>
    </submittedName>
</protein>
<sequence length="193" mass="21813">MLDQTFGHSRFLLPKPVKSEESRRPEQSRMLLDCQSLTTPLRPSSCTRFKPEALMIGCVLLLSVLVSDVLLYSDGFYGQAEYGKRMFKHKAGEEVLLLSDTTRAETLEDKYIYLVGTPESPFYIDNYQDILPLRFKDDTVFIADSMLVANDFGLCCRFECPDGKIVELLLARNPEAGSGIPNLFGHDFALSRK</sequence>
<dbReference type="AlphaFoldDB" id="A0A235BUK8"/>
<name>A0A235BUK8_UNCW3</name>
<reference evidence="1 2" key="1">
    <citation type="submission" date="2017-07" db="EMBL/GenBank/DDBJ databases">
        <title>Recovery of genomes from metagenomes via a dereplication, aggregation, and scoring strategy.</title>
        <authorList>
            <person name="Sieber C.M."/>
            <person name="Probst A.J."/>
            <person name="Sharrar A."/>
            <person name="Thomas B.C."/>
            <person name="Hess M."/>
            <person name="Tringe S.G."/>
            <person name="Banfield J.F."/>
        </authorList>
    </citation>
    <scope>NUCLEOTIDE SEQUENCE [LARGE SCALE GENOMIC DNA]</scope>
    <source>
        <strain evidence="1">JGI_Cruoil_03_51_56</strain>
    </source>
</reference>
<accession>A0A235BUK8</accession>
<dbReference type="Proteomes" id="UP000215559">
    <property type="component" value="Unassembled WGS sequence"/>
</dbReference>
<feature type="non-terminal residue" evidence="1">
    <location>
        <position position="193"/>
    </location>
</feature>
<organism evidence="1 2">
    <name type="scientific">candidate division WOR-3 bacterium JGI_Cruoil_03_51_56</name>
    <dbReference type="NCBI Taxonomy" id="1973747"/>
    <lineage>
        <taxon>Bacteria</taxon>
        <taxon>Bacteria division WOR-3</taxon>
    </lineage>
</organism>
<dbReference type="EMBL" id="NOZP01000069">
    <property type="protein sequence ID" value="OYD16123.1"/>
    <property type="molecule type" value="Genomic_DNA"/>
</dbReference>
<evidence type="ECO:0000313" key="2">
    <source>
        <dbReference type="Proteomes" id="UP000215559"/>
    </source>
</evidence>